<dbReference type="CDD" id="cd01949">
    <property type="entry name" value="GGDEF"/>
    <property type="match status" value="1"/>
</dbReference>
<evidence type="ECO:0000256" key="1">
    <source>
        <dbReference type="SAM" id="Phobius"/>
    </source>
</evidence>
<gene>
    <name evidence="4" type="primary">gmr_14</name>
    <name evidence="4" type="ORF">LAX5112_04376</name>
</gene>
<dbReference type="InterPro" id="IPR000160">
    <property type="entry name" value="GGDEF_dom"/>
</dbReference>
<dbReference type="PROSITE" id="PS50883">
    <property type="entry name" value="EAL"/>
    <property type="match status" value="1"/>
</dbReference>
<protein>
    <submittedName>
        <fullName evidence="4">Cyclic di-GMP phosphodiesterase Gmr</fullName>
        <ecNumber evidence="4">3.1.4.52</ecNumber>
    </submittedName>
</protein>
<evidence type="ECO:0000259" key="3">
    <source>
        <dbReference type="PROSITE" id="PS50887"/>
    </source>
</evidence>
<dbReference type="Pfam" id="PF00563">
    <property type="entry name" value="EAL"/>
    <property type="match status" value="1"/>
</dbReference>
<dbReference type="SMART" id="SM00052">
    <property type="entry name" value="EAL"/>
    <property type="match status" value="1"/>
</dbReference>
<dbReference type="GO" id="GO:0071111">
    <property type="term" value="F:cyclic-guanylate-specific phosphodiesterase activity"/>
    <property type="evidence" value="ECO:0007669"/>
    <property type="project" value="UniProtKB-EC"/>
</dbReference>
<dbReference type="InterPro" id="IPR001633">
    <property type="entry name" value="EAL_dom"/>
</dbReference>
<evidence type="ECO:0000259" key="2">
    <source>
        <dbReference type="PROSITE" id="PS50883"/>
    </source>
</evidence>
<dbReference type="EC" id="3.1.4.52" evidence="4"/>
<dbReference type="InterPro" id="IPR043128">
    <property type="entry name" value="Rev_trsase/Diguanyl_cyclase"/>
</dbReference>
<dbReference type="InterPro" id="IPR035919">
    <property type="entry name" value="EAL_sf"/>
</dbReference>
<dbReference type="NCBIfam" id="TIGR00254">
    <property type="entry name" value="GGDEF"/>
    <property type="match status" value="1"/>
</dbReference>
<dbReference type="PANTHER" id="PTHR44757:SF2">
    <property type="entry name" value="BIOFILM ARCHITECTURE MAINTENANCE PROTEIN MBAA"/>
    <property type="match status" value="1"/>
</dbReference>
<dbReference type="SUPFAM" id="SSF55073">
    <property type="entry name" value="Nucleotide cyclase"/>
    <property type="match status" value="1"/>
</dbReference>
<feature type="transmembrane region" description="Helical" evidence="1">
    <location>
        <begin position="80"/>
        <end position="100"/>
    </location>
</feature>
<dbReference type="Gene3D" id="3.30.70.270">
    <property type="match status" value="1"/>
</dbReference>
<evidence type="ECO:0000313" key="4">
    <source>
        <dbReference type="EMBL" id="CTQ75831.1"/>
    </source>
</evidence>
<dbReference type="STRING" id="388408.LAX5112_04376"/>
<dbReference type="AlphaFoldDB" id="A0A0M7AMT1"/>
<feature type="transmembrane region" description="Helical" evidence="1">
    <location>
        <begin position="56"/>
        <end position="74"/>
    </location>
</feature>
<dbReference type="InterPro" id="IPR029787">
    <property type="entry name" value="Nucleotide_cyclase"/>
</dbReference>
<proteinExistence type="predicted"/>
<keyword evidence="5" id="KW-1185">Reference proteome</keyword>
<feature type="transmembrane region" description="Helical" evidence="1">
    <location>
        <begin position="121"/>
        <end position="138"/>
    </location>
</feature>
<sequence>MCVFTKRPFELFFRNKDFDALRAITKKLQDFARWMLIDPRDTELAQAQCRELNSQIPLLYLLLMVNAIAVAYTHRDVAPGYLTIGVLVPMLLLTTFRLISWLRSRGVDLGPKQAVRKLRQTVLLGSMVSVVYITWSLSLEGYGTPVEQGHVALFIAITVIGCIFCLMHLPQAAIMVMLIVTAPYLVYYLSKGQDVYTAIAMNIFLVCLVILKVLLNGYEAFSNLIKSRSELAAKHQETERLNAENERLSQTDFLTNLPNRRYFFNRLDRQIETVAGTEAVFAVGVIDLDQFKPVNDTYGHQVGDQLLMAVGDRMEALGVQDLEISRLGGDEFGLLYLGPPETAADVAKALCESLQQPFKIGEISVAIGASCGIAFYPDAGTTTHMLFDRSDYALYNSKTTARGSVTVYSADHEARIRSERAIESALQCADIAAEFEVHFQPFVALSKQTIIGFEALARWNSPELGRIPPDVFIQVAERTGQIQRLTIQLFCKAIRQIETLPDTLRMSFNLSAHDITSHETVSRILDIISERKFDPKRITFEITETSVIGSYEAAEACLKRLRDAGCRLALDDFGTGYSSLGYLHRLPIDCVKIDRSFISCLDDPMTGGVVASILNLCRSMQITCVAEGVEETAQVDALQQLQCRFAQGYHFCPPKPFADIKQSIDETGTIAGLPIIRADHNDLLRSSAN</sequence>
<name>A0A0M7AMT1_9HYPH</name>
<keyword evidence="1" id="KW-0472">Membrane</keyword>
<dbReference type="InterPro" id="IPR052155">
    <property type="entry name" value="Biofilm_reg_signaling"/>
</dbReference>
<dbReference type="Gene3D" id="3.20.20.450">
    <property type="entry name" value="EAL domain"/>
    <property type="match status" value="1"/>
</dbReference>
<dbReference type="SUPFAM" id="SSF141868">
    <property type="entry name" value="EAL domain-like"/>
    <property type="match status" value="1"/>
</dbReference>
<dbReference type="PROSITE" id="PS50887">
    <property type="entry name" value="GGDEF"/>
    <property type="match status" value="1"/>
</dbReference>
<feature type="domain" description="EAL" evidence="2">
    <location>
        <begin position="415"/>
        <end position="668"/>
    </location>
</feature>
<feature type="transmembrane region" description="Helical" evidence="1">
    <location>
        <begin position="195"/>
        <end position="215"/>
    </location>
</feature>
<feature type="domain" description="GGDEF" evidence="3">
    <location>
        <begin position="279"/>
        <end position="410"/>
    </location>
</feature>
<dbReference type="PANTHER" id="PTHR44757">
    <property type="entry name" value="DIGUANYLATE CYCLASE DGCP"/>
    <property type="match status" value="1"/>
</dbReference>
<dbReference type="EMBL" id="CXWD01000023">
    <property type="protein sequence ID" value="CTQ75831.1"/>
    <property type="molecule type" value="Genomic_DNA"/>
</dbReference>
<dbReference type="Proteomes" id="UP000053235">
    <property type="component" value="Unassembled WGS sequence"/>
</dbReference>
<keyword evidence="1" id="KW-0812">Transmembrane</keyword>
<organism evidence="4 5">
    <name type="scientific">Roseibium alexandrii</name>
    <dbReference type="NCBI Taxonomy" id="388408"/>
    <lineage>
        <taxon>Bacteria</taxon>
        <taxon>Pseudomonadati</taxon>
        <taxon>Pseudomonadota</taxon>
        <taxon>Alphaproteobacteria</taxon>
        <taxon>Hyphomicrobiales</taxon>
        <taxon>Stappiaceae</taxon>
        <taxon>Roseibium</taxon>
    </lineage>
</organism>
<dbReference type="CDD" id="cd01948">
    <property type="entry name" value="EAL"/>
    <property type="match status" value="1"/>
</dbReference>
<reference evidence="5" key="1">
    <citation type="submission" date="2015-07" db="EMBL/GenBank/DDBJ databases">
        <authorList>
            <person name="Rodrigo-Torres Lidia"/>
            <person name="Arahal R.David."/>
        </authorList>
    </citation>
    <scope>NUCLEOTIDE SEQUENCE [LARGE SCALE GENOMIC DNA]</scope>
    <source>
        <strain evidence="5">CECT 5112</strain>
    </source>
</reference>
<feature type="transmembrane region" description="Helical" evidence="1">
    <location>
        <begin position="150"/>
        <end position="167"/>
    </location>
</feature>
<evidence type="ECO:0000313" key="5">
    <source>
        <dbReference type="Proteomes" id="UP000053235"/>
    </source>
</evidence>
<dbReference type="SMART" id="SM00267">
    <property type="entry name" value="GGDEF"/>
    <property type="match status" value="1"/>
</dbReference>
<dbReference type="OrthoDB" id="9814202at2"/>
<accession>A0A0M7AMT1</accession>
<dbReference type="Pfam" id="PF00990">
    <property type="entry name" value="GGDEF"/>
    <property type="match status" value="1"/>
</dbReference>
<keyword evidence="4" id="KW-0378">Hydrolase</keyword>
<keyword evidence="1" id="KW-1133">Transmembrane helix</keyword>